<feature type="compositionally biased region" description="Low complexity" evidence="1">
    <location>
        <begin position="189"/>
        <end position="214"/>
    </location>
</feature>
<organism evidence="3 4">
    <name type="scientific">Amycolatopsis taiwanensis</name>
    <dbReference type="NCBI Taxonomy" id="342230"/>
    <lineage>
        <taxon>Bacteria</taxon>
        <taxon>Bacillati</taxon>
        <taxon>Actinomycetota</taxon>
        <taxon>Actinomycetes</taxon>
        <taxon>Pseudonocardiales</taxon>
        <taxon>Pseudonocardiaceae</taxon>
        <taxon>Amycolatopsis</taxon>
    </lineage>
</organism>
<accession>A0A9W6VKD3</accession>
<feature type="compositionally biased region" description="Basic and acidic residues" evidence="1">
    <location>
        <begin position="48"/>
        <end position="60"/>
    </location>
</feature>
<dbReference type="RefSeq" id="WP_285488977.1">
    <property type="nucleotide sequence ID" value="NZ_BSTI01000016.1"/>
</dbReference>
<dbReference type="EMBL" id="BSTI01000016">
    <property type="protein sequence ID" value="GLY69396.1"/>
    <property type="molecule type" value="Genomic_DNA"/>
</dbReference>
<feature type="compositionally biased region" description="Pro residues" evidence="1">
    <location>
        <begin position="173"/>
        <end position="188"/>
    </location>
</feature>
<proteinExistence type="predicted"/>
<evidence type="ECO:0000256" key="1">
    <source>
        <dbReference type="SAM" id="MobiDB-lite"/>
    </source>
</evidence>
<comment type="caution">
    <text evidence="3">The sequence shown here is derived from an EMBL/GenBank/DDBJ whole genome shotgun (WGS) entry which is preliminary data.</text>
</comment>
<dbReference type="AlphaFoldDB" id="A0A9W6VKD3"/>
<keyword evidence="2" id="KW-0472">Membrane</keyword>
<feature type="region of interest" description="Disordered" evidence="1">
    <location>
        <begin position="150"/>
        <end position="214"/>
    </location>
</feature>
<evidence type="ECO:0000313" key="3">
    <source>
        <dbReference type="EMBL" id="GLY69396.1"/>
    </source>
</evidence>
<keyword evidence="2" id="KW-0812">Transmembrane</keyword>
<protein>
    <recommendedName>
        <fullName evidence="5">Cell division protein FtsL</fullName>
    </recommendedName>
</protein>
<evidence type="ECO:0000313" key="4">
    <source>
        <dbReference type="Proteomes" id="UP001165136"/>
    </source>
</evidence>
<feature type="transmembrane region" description="Helical" evidence="2">
    <location>
        <begin position="75"/>
        <end position="95"/>
    </location>
</feature>
<sequence length="214" mass="23189">MTAPTRARRKPADKARATTPPRETPAKEKRQAGRRTTAAERAYARRAQRVEEAKRPAPRRERGRRLRLWRPQSRASFVTFVMVLLAAGVATTLLLSTQAIADSYRLEQIRQENSNLAERAQQLQQDVTKEGSASSLAERARALGMQPAGEPAHLVQNPDGSVTVVGDPRKVTAPPPPPPPPSSTPPAAPQGEQQAPQGEQTQGEQQQAPSGAGH</sequence>
<gene>
    <name evidence="3" type="ORF">Atai01_60150</name>
</gene>
<evidence type="ECO:0008006" key="5">
    <source>
        <dbReference type="Google" id="ProtNLM"/>
    </source>
</evidence>
<name>A0A9W6VKD3_9PSEU</name>
<dbReference type="Proteomes" id="UP001165136">
    <property type="component" value="Unassembled WGS sequence"/>
</dbReference>
<evidence type="ECO:0000256" key="2">
    <source>
        <dbReference type="SAM" id="Phobius"/>
    </source>
</evidence>
<keyword evidence="4" id="KW-1185">Reference proteome</keyword>
<reference evidence="3" key="1">
    <citation type="submission" date="2023-03" db="EMBL/GenBank/DDBJ databases">
        <title>Amycolatopsis taiwanensis NBRC 103393.</title>
        <authorList>
            <person name="Ichikawa N."/>
            <person name="Sato H."/>
            <person name="Tonouchi N."/>
        </authorList>
    </citation>
    <scope>NUCLEOTIDE SEQUENCE</scope>
    <source>
        <strain evidence="3">NBRC 103393</strain>
    </source>
</reference>
<feature type="region of interest" description="Disordered" evidence="1">
    <location>
        <begin position="1"/>
        <end position="65"/>
    </location>
</feature>
<keyword evidence="2" id="KW-1133">Transmembrane helix</keyword>